<evidence type="ECO:0000313" key="1">
    <source>
        <dbReference type="EMBL" id="KAJ3572068.1"/>
    </source>
</evidence>
<gene>
    <name evidence="1" type="ORF">NP233_g3328</name>
</gene>
<dbReference type="Proteomes" id="UP001213000">
    <property type="component" value="Unassembled WGS sequence"/>
</dbReference>
<comment type="caution">
    <text evidence="1">The sequence shown here is derived from an EMBL/GenBank/DDBJ whole genome shotgun (WGS) entry which is preliminary data.</text>
</comment>
<organism evidence="1 2">
    <name type="scientific">Leucocoprinus birnbaumii</name>
    <dbReference type="NCBI Taxonomy" id="56174"/>
    <lineage>
        <taxon>Eukaryota</taxon>
        <taxon>Fungi</taxon>
        <taxon>Dikarya</taxon>
        <taxon>Basidiomycota</taxon>
        <taxon>Agaricomycotina</taxon>
        <taxon>Agaricomycetes</taxon>
        <taxon>Agaricomycetidae</taxon>
        <taxon>Agaricales</taxon>
        <taxon>Agaricineae</taxon>
        <taxon>Agaricaceae</taxon>
        <taxon>Leucocoprinus</taxon>
    </lineage>
</organism>
<reference evidence="1" key="1">
    <citation type="submission" date="2022-07" db="EMBL/GenBank/DDBJ databases">
        <title>Genome Sequence of Leucocoprinus birnbaumii.</title>
        <authorList>
            <person name="Buettner E."/>
        </authorList>
    </citation>
    <scope>NUCLEOTIDE SEQUENCE</scope>
    <source>
        <strain evidence="1">VT141</strain>
    </source>
</reference>
<name>A0AAD5VZB7_9AGAR</name>
<dbReference type="AlphaFoldDB" id="A0AAD5VZB7"/>
<protein>
    <submittedName>
        <fullName evidence="1">Uncharacterized protein</fullName>
    </submittedName>
</protein>
<accession>A0AAD5VZB7</accession>
<keyword evidence="2" id="KW-1185">Reference proteome</keyword>
<dbReference type="EMBL" id="JANIEX010000158">
    <property type="protein sequence ID" value="KAJ3572068.1"/>
    <property type="molecule type" value="Genomic_DNA"/>
</dbReference>
<sequence>MSTRSISVVVYDQVNRNPRTVAIPLEQEYLHFFQNKSFCAQTGYPLIAQSVYNPRFCRFIDIGSFMSLKIDTSENPWLVVRRAQFEDEECLGLASGLKKLHRCIGNDGTGSRTFAMEDSVPWPQTSKTNRQITGCNFRHVGRNSQTTKNSGRDELHAIEITDSEDESQDAVIDISDSEEETRWEFNTQDPLDTWFST</sequence>
<evidence type="ECO:0000313" key="2">
    <source>
        <dbReference type="Proteomes" id="UP001213000"/>
    </source>
</evidence>
<proteinExistence type="predicted"/>